<gene>
    <name evidence="9" type="ORF">BOTBODRAFT_118022</name>
</gene>
<dbReference type="InterPro" id="IPR036259">
    <property type="entry name" value="MFS_trans_sf"/>
</dbReference>
<keyword evidence="5 7" id="KW-0472">Membrane</keyword>
<dbReference type="PROSITE" id="PS50850">
    <property type="entry name" value="MFS"/>
    <property type="match status" value="1"/>
</dbReference>
<feature type="transmembrane region" description="Helical" evidence="7">
    <location>
        <begin position="284"/>
        <end position="310"/>
    </location>
</feature>
<feature type="transmembrane region" description="Helical" evidence="7">
    <location>
        <begin position="66"/>
        <end position="88"/>
    </location>
</feature>
<evidence type="ECO:0000256" key="1">
    <source>
        <dbReference type="ARBA" id="ARBA00004141"/>
    </source>
</evidence>
<keyword evidence="2" id="KW-0813">Transport</keyword>
<evidence type="ECO:0000256" key="5">
    <source>
        <dbReference type="ARBA" id="ARBA00023136"/>
    </source>
</evidence>
<feature type="region of interest" description="Disordered" evidence="6">
    <location>
        <begin position="232"/>
        <end position="265"/>
    </location>
</feature>
<dbReference type="InParanoid" id="A0A067LZH8"/>
<evidence type="ECO:0000256" key="3">
    <source>
        <dbReference type="ARBA" id="ARBA00022692"/>
    </source>
</evidence>
<keyword evidence="3 7" id="KW-0812">Transmembrane</keyword>
<name>A0A067LZH8_BOTB1</name>
<reference evidence="10" key="1">
    <citation type="journal article" date="2014" name="Proc. Natl. Acad. Sci. U.S.A.">
        <title>Extensive sampling of basidiomycete genomes demonstrates inadequacy of the white-rot/brown-rot paradigm for wood decay fungi.</title>
        <authorList>
            <person name="Riley R."/>
            <person name="Salamov A.A."/>
            <person name="Brown D.W."/>
            <person name="Nagy L.G."/>
            <person name="Floudas D."/>
            <person name="Held B.W."/>
            <person name="Levasseur A."/>
            <person name="Lombard V."/>
            <person name="Morin E."/>
            <person name="Otillar R."/>
            <person name="Lindquist E.A."/>
            <person name="Sun H."/>
            <person name="LaButti K.M."/>
            <person name="Schmutz J."/>
            <person name="Jabbour D."/>
            <person name="Luo H."/>
            <person name="Baker S.E."/>
            <person name="Pisabarro A.G."/>
            <person name="Walton J.D."/>
            <person name="Blanchette R.A."/>
            <person name="Henrissat B."/>
            <person name="Martin F."/>
            <person name="Cullen D."/>
            <person name="Hibbett D.S."/>
            <person name="Grigoriev I.V."/>
        </authorList>
    </citation>
    <scope>NUCLEOTIDE SEQUENCE [LARGE SCALE GENOMIC DNA]</scope>
    <source>
        <strain evidence="10">FD-172 SS1</strain>
    </source>
</reference>
<dbReference type="Pfam" id="PF07690">
    <property type="entry name" value="MFS_1"/>
    <property type="match status" value="1"/>
</dbReference>
<dbReference type="Proteomes" id="UP000027195">
    <property type="component" value="Unassembled WGS sequence"/>
</dbReference>
<dbReference type="GO" id="GO:0016020">
    <property type="term" value="C:membrane"/>
    <property type="evidence" value="ECO:0007669"/>
    <property type="project" value="UniProtKB-SubCell"/>
</dbReference>
<evidence type="ECO:0000259" key="8">
    <source>
        <dbReference type="PROSITE" id="PS50850"/>
    </source>
</evidence>
<dbReference type="AlphaFoldDB" id="A0A067LZH8"/>
<evidence type="ECO:0000313" key="10">
    <source>
        <dbReference type="Proteomes" id="UP000027195"/>
    </source>
</evidence>
<keyword evidence="10" id="KW-1185">Reference proteome</keyword>
<feature type="transmembrane region" description="Helical" evidence="7">
    <location>
        <begin position="322"/>
        <end position="344"/>
    </location>
</feature>
<dbReference type="HOGENOM" id="CLU_001265_54_6_1"/>
<evidence type="ECO:0000256" key="7">
    <source>
        <dbReference type="SAM" id="Phobius"/>
    </source>
</evidence>
<dbReference type="GO" id="GO:0022857">
    <property type="term" value="F:transmembrane transporter activity"/>
    <property type="evidence" value="ECO:0007669"/>
    <property type="project" value="InterPro"/>
</dbReference>
<feature type="transmembrane region" description="Helical" evidence="7">
    <location>
        <begin position="200"/>
        <end position="222"/>
    </location>
</feature>
<dbReference type="PANTHER" id="PTHR23504">
    <property type="entry name" value="MAJOR FACILITATOR SUPERFAMILY DOMAIN-CONTAINING PROTEIN 10"/>
    <property type="match status" value="1"/>
</dbReference>
<proteinExistence type="predicted"/>
<dbReference type="InterPro" id="IPR011701">
    <property type="entry name" value="MFS"/>
</dbReference>
<accession>A0A067LZH8</accession>
<evidence type="ECO:0000256" key="4">
    <source>
        <dbReference type="ARBA" id="ARBA00022989"/>
    </source>
</evidence>
<feature type="transmembrane region" description="Helical" evidence="7">
    <location>
        <begin position="395"/>
        <end position="417"/>
    </location>
</feature>
<feature type="domain" description="Major facilitator superfamily (MFS) profile" evidence="8">
    <location>
        <begin position="28"/>
        <end position="488"/>
    </location>
</feature>
<dbReference type="PANTHER" id="PTHR23504:SF15">
    <property type="entry name" value="MAJOR FACILITATOR SUPERFAMILY (MFS) PROFILE DOMAIN-CONTAINING PROTEIN"/>
    <property type="match status" value="1"/>
</dbReference>
<dbReference type="SUPFAM" id="SSF103473">
    <property type="entry name" value="MFS general substrate transporter"/>
    <property type="match status" value="1"/>
</dbReference>
<dbReference type="EMBL" id="KL198085">
    <property type="protein sequence ID" value="KDQ08828.1"/>
    <property type="molecule type" value="Genomic_DNA"/>
</dbReference>
<protein>
    <recommendedName>
        <fullName evidence="8">Major facilitator superfamily (MFS) profile domain-containing protein</fullName>
    </recommendedName>
</protein>
<evidence type="ECO:0000313" key="9">
    <source>
        <dbReference type="EMBL" id="KDQ08828.1"/>
    </source>
</evidence>
<feature type="transmembrane region" description="Helical" evidence="7">
    <location>
        <begin position="158"/>
        <end position="180"/>
    </location>
</feature>
<keyword evidence="4 7" id="KW-1133">Transmembrane helix</keyword>
<evidence type="ECO:0000256" key="2">
    <source>
        <dbReference type="ARBA" id="ARBA00022448"/>
    </source>
</evidence>
<feature type="transmembrane region" description="Helical" evidence="7">
    <location>
        <begin position="123"/>
        <end position="146"/>
    </location>
</feature>
<comment type="subcellular location">
    <subcellularLocation>
        <location evidence="1">Membrane</location>
        <topology evidence="1">Multi-pass membrane protein</topology>
    </subcellularLocation>
</comment>
<feature type="transmembrane region" description="Helical" evidence="7">
    <location>
        <begin position="100"/>
        <end position="117"/>
    </location>
</feature>
<dbReference type="InterPro" id="IPR020846">
    <property type="entry name" value="MFS_dom"/>
</dbReference>
<dbReference type="OrthoDB" id="419616at2759"/>
<sequence>MPYPRPNPDTVEERKPLLSPATPIPWASLVALCVARLVDPISFTQVFPYANEFMLHLKVTEDPHHVGYYSGAVESIYALTQLFSIYYWAKISDRRGRRPVIILCSLGMALGTLFFGLSERLAVALISRGIAGFFSGHPAVLLSALGEISDSTNVAHTFPIYGFAWPTGVILGPLFGGTLSNPATKFPNLLDFKLFRDFPFFLPCLATAAVGILSAIVGYFFFEESLPAKRRRVREKSTPSHATAYGTIATPSSPTSTTSSIDPPHPRKPLTLRQLLRIRPVFRLFLSGGAISFIATGFDALFSLFCFSPIEKGGLGFPAHSIGIALAIAGGLSAAIQAAILPALLRRFDARDMYKVCMAVWAPAFAALPVLNLIAREGSVKTMDGTVELTEDAMALLWIGIAIVLVISRTGCMCYSLNMILVKQFAPNPESLAGTNGLVQLSMSFFRACAPAVFSGCFAISVKNNLVDGYAYVFVLVAVSYLCYASTRGVEHEQEAQ</sequence>
<feature type="transmembrane region" description="Helical" evidence="7">
    <location>
        <begin position="356"/>
        <end position="375"/>
    </location>
</feature>
<organism evidence="9 10">
    <name type="scientific">Botryobasidium botryosum (strain FD-172 SS1)</name>
    <dbReference type="NCBI Taxonomy" id="930990"/>
    <lineage>
        <taxon>Eukaryota</taxon>
        <taxon>Fungi</taxon>
        <taxon>Dikarya</taxon>
        <taxon>Basidiomycota</taxon>
        <taxon>Agaricomycotina</taxon>
        <taxon>Agaricomycetes</taxon>
        <taxon>Cantharellales</taxon>
        <taxon>Botryobasidiaceae</taxon>
        <taxon>Botryobasidium</taxon>
    </lineage>
</organism>
<dbReference type="Gene3D" id="1.20.1250.20">
    <property type="entry name" value="MFS general substrate transporter like domains"/>
    <property type="match status" value="1"/>
</dbReference>
<feature type="compositionally biased region" description="Low complexity" evidence="6">
    <location>
        <begin position="247"/>
        <end position="262"/>
    </location>
</feature>
<evidence type="ECO:0000256" key="6">
    <source>
        <dbReference type="SAM" id="MobiDB-lite"/>
    </source>
</evidence>